<feature type="domain" description="Heterokaryon incompatibility" evidence="1">
    <location>
        <begin position="247"/>
        <end position="401"/>
    </location>
</feature>
<sequence length="714" mass="82558">MPLSYIARDIDYVPPPGQEVTRLETHHDDLFQTTDLPRRAWNRPLNLPPEDPTLGLCARHCLMDLKRSDFGPRPFSQQFPPDWYLGTYNEVAARGSWCKMCQLIAEACDDIAWPDQADTVMSWVRDVRWRKKASPDNDLDNGVESTETWETLRLAVRSTMIGRAPAFTPFDLVPLGREGEPFQGRRLDEGQIDIDRVMTWLKFCREWHGTAQQSLSESTTVPTFGPFIRLIDLEENCLVERNDIVPYVALSYVWGRVEVFKTREENIDELRIPGGILEKEFLFPRSLRDAMTLARRLGYRYIWIDSICIIQNDDTDTYKNLDKRHQIGQMGKIYQYADLTIVAASGEDANAGLPGVEPGTREAKQKQVKISEDLTIMNRSRAWPDALLRTTWEERGWTYQERILSLRYMYFVDDTVHFQCQQAAWSEDFAAESPDLDLSAADQVVNFSIVPTEVPPTVDLRPNLKFQLKRYPELVGQYTCRNMTFITDRVNGIQGILNVIKDHFFSQDVEFVHGMPTGELLHPGLLWRPRLEPKRIRLDERKGRPLWPSWAWAGWTVPVYYDYGADFSANSTDISLGPDPYFLHLKARVARFRLMIEDRGNEDAVPPLPRVRPTRLTRYAITHATNPDGGSIWLTWSYRRKFVEHELKLISKFIILSDADGFEREELVQAATAEKRAVVNEDPGTDGRVRIERAGVGRMYRDAWDLEWERFELG</sequence>
<organism evidence="2 3">
    <name type="scientific">Neurospora tetraspora</name>
    <dbReference type="NCBI Taxonomy" id="94610"/>
    <lineage>
        <taxon>Eukaryota</taxon>
        <taxon>Fungi</taxon>
        <taxon>Dikarya</taxon>
        <taxon>Ascomycota</taxon>
        <taxon>Pezizomycotina</taxon>
        <taxon>Sordariomycetes</taxon>
        <taxon>Sordariomycetidae</taxon>
        <taxon>Sordariales</taxon>
        <taxon>Sordariaceae</taxon>
        <taxon>Neurospora</taxon>
    </lineage>
</organism>
<name>A0AAE0JG07_9PEZI</name>
<dbReference type="InterPro" id="IPR010730">
    <property type="entry name" value="HET"/>
</dbReference>
<protein>
    <submittedName>
        <fullName evidence="2">Heterokaryon incompatibility protein-domain-containing protein</fullName>
    </submittedName>
</protein>
<comment type="caution">
    <text evidence="2">The sequence shown here is derived from an EMBL/GenBank/DDBJ whole genome shotgun (WGS) entry which is preliminary data.</text>
</comment>
<gene>
    <name evidence="2" type="ORF">B0H65DRAFT_574690</name>
</gene>
<evidence type="ECO:0000259" key="1">
    <source>
        <dbReference type="Pfam" id="PF06985"/>
    </source>
</evidence>
<accession>A0AAE0JG07</accession>
<dbReference type="EMBL" id="JAUEPP010000004">
    <property type="protein sequence ID" value="KAK3345596.1"/>
    <property type="molecule type" value="Genomic_DNA"/>
</dbReference>
<dbReference type="Proteomes" id="UP001278500">
    <property type="component" value="Unassembled WGS sequence"/>
</dbReference>
<evidence type="ECO:0000313" key="3">
    <source>
        <dbReference type="Proteomes" id="UP001278500"/>
    </source>
</evidence>
<proteinExistence type="predicted"/>
<reference evidence="2" key="1">
    <citation type="journal article" date="2023" name="Mol. Phylogenet. Evol.">
        <title>Genome-scale phylogeny and comparative genomics of the fungal order Sordariales.</title>
        <authorList>
            <person name="Hensen N."/>
            <person name="Bonometti L."/>
            <person name="Westerberg I."/>
            <person name="Brannstrom I.O."/>
            <person name="Guillou S."/>
            <person name="Cros-Aarteil S."/>
            <person name="Calhoun S."/>
            <person name="Haridas S."/>
            <person name="Kuo A."/>
            <person name="Mondo S."/>
            <person name="Pangilinan J."/>
            <person name="Riley R."/>
            <person name="LaButti K."/>
            <person name="Andreopoulos B."/>
            <person name="Lipzen A."/>
            <person name="Chen C."/>
            <person name="Yan M."/>
            <person name="Daum C."/>
            <person name="Ng V."/>
            <person name="Clum A."/>
            <person name="Steindorff A."/>
            <person name="Ohm R.A."/>
            <person name="Martin F."/>
            <person name="Silar P."/>
            <person name="Natvig D.O."/>
            <person name="Lalanne C."/>
            <person name="Gautier V."/>
            <person name="Ament-Velasquez S.L."/>
            <person name="Kruys A."/>
            <person name="Hutchinson M.I."/>
            <person name="Powell A.J."/>
            <person name="Barry K."/>
            <person name="Miller A.N."/>
            <person name="Grigoriev I.V."/>
            <person name="Debuchy R."/>
            <person name="Gladieux P."/>
            <person name="Hiltunen Thoren M."/>
            <person name="Johannesson H."/>
        </authorList>
    </citation>
    <scope>NUCLEOTIDE SEQUENCE</scope>
    <source>
        <strain evidence="2">CBS 560.94</strain>
    </source>
</reference>
<dbReference type="AlphaFoldDB" id="A0AAE0JG07"/>
<dbReference type="RefSeq" id="XP_062682209.1">
    <property type="nucleotide sequence ID" value="XM_062830593.1"/>
</dbReference>
<dbReference type="PANTHER" id="PTHR33112">
    <property type="entry name" value="DOMAIN PROTEIN, PUTATIVE-RELATED"/>
    <property type="match status" value="1"/>
</dbReference>
<keyword evidence="3" id="KW-1185">Reference proteome</keyword>
<dbReference type="GeneID" id="87867747"/>
<evidence type="ECO:0000313" key="2">
    <source>
        <dbReference type="EMBL" id="KAK3345596.1"/>
    </source>
</evidence>
<dbReference type="PANTHER" id="PTHR33112:SF12">
    <property type="entry name" value="HETEROKARYON INCOMPATIBILITY DOMAIN-CONTAINING PROTEIN"/>
    <property type="match status" value="1"/>
</dbReference>
<reference evidence="2" key="2">
    <citation type="submission" date="2023-06" db="EMBL/GenBank/DDBJ databases">
        <authorList>
            <consortium name="Lawrence Berkeley National Laboratory"/>
            <person name="Haridas S."/>
            <person name="Hensen N."/>
            <person name="Bonometti L."/>
            <person name="Westerberg I."/>
            <person name="Brannstrom I.O."/>
            <person name="Guillou S."/>
            <person name="Cros-Aarteil S."/>
            <person name="Calhoun S."/>
            <person name="Kuo A."/>
            <person name="Mondo S."/>
            <person name="Pangilinan J."/>
            <person name="Riley R."/>
            <person name="Labutti K."/>
            <person name="Andreopoulos B."/>
            <person name="Lipzen A."/>
            <person name="Chen C."/>
            <person name="Yanf M."/>
            <person name="Daum C."/>
            <person name="Ng V."/>
            <person name="Clum A."/>
            <person name="Steindorff A."/>
            <person name="Ohm R."/>
            <person name="Martin F."/>
            <person name="Silar P."/>
            <person name="Natvig D."/>
            <person name="Lalanne C."/>
            <person name="Gautier V."/>
            <person name="Ament-Velasquez S.L."/>
            <person name="Kruys A."/>
            <person name="Hutchinson M.I."/>
            <person name="Powell A.J."/>
            <person name="Barry K."/>
            <person name="Miller A.N."/>
            <person name="Grigoriev I.V."/>
            <person name="Debuchy R."/>
            <person name="Gladieux P."/>
            <person name="Thoren M.H."/>
            <person name="Johannesson H."/>
        </authorList>
    </citation>
    <scope>NUCLEOTIDE SEQUENCE</scope>
    <source>
        <strain evidence="2">CBS 560.94</strain>
    </source>
</reference>
<dbReference type="Pfam" id="PF06985">
    <property type="entry name" value="HET"/>
    <property type="match status" value="1"/>
</dbReference>